<proteinExistence type="predicted"/>
<dbReference type="EMBL" id="MK500339">
    <property type="protein sequence ID" value="QBK86954.1"/>
    <property type="molecule type" value="Genomic_DNA"/>
</dbReference>
<accession>A0A481YWL9</accession>
<sequence length="121" mass="13543">MVDADAQQTILSFLSLVDEYDSFDLDLLARRKRGDPAEEWTMYAIEASGRGDLAKVRHALAFVSPTEQRWCVYAAAAQNMPHVISHALARRVVFDRQWARQWARLAGSVDALALLGPGEEN</sequence>
<gene>
    <name evidence="1" type="ORF">LCMAC103_02960</name>
</gene>
<protein>
    <submittedName>
        <fullName evidence="1">Uncharacterized protein</fullName>
    </submittedName>
</protein>
<organism evidence="1">
    <name type="scientific">Marseillevirus LCMAC103</name>
    <dbReference type="NCBI Taxonomy" id="2506604"/>
    <lineage>
        <taxon>Viruses</taxon>
        <taxon>Varidnaviria</taxon>
        <taxon>Bamfordvirae</taxon>
        <taxon>Nucleocytoviricota</taxon>
        <taxon>Megaviricetes</taxon>
        <taxon>Pimascovirales</taxon>
        <taxon>Pimascovirales incertae sedis</taxon>
        <taxon>Marseilleviridae</taxon>
    </lineage>
</organism>
<evidence type="ECO:0000313" key="1">
    <source>
        <dbReference type="EMBL" id="QBK86954.1"/>
    </source>
</evidence>
<name>A0A481YWL9_9VIRU</name>
<reference evidence="1" key="1">
    <citation type="journal article" date="2019" name="MBio">
        <title>Virus Genomes from Deep Sea Sediments Expand the Ocean Megavirome and Support Independent Origins of Viral Gigantism.</title>
        <authorList>
            <person name="Backstrom D."/>
            <person name="Yutin N."/>
            <person name="Jorgensen S.L."/>
            <person name="Dharamshi J."/>
            <person name="Homa F."/>
            <person name="Zaremba-Niedwiedzka K."/>
            <person name="Spang A."/>
            <person name="Wolf Y.I."/>
            <person name="Koonin E.V."/>
            <person name="Ettema T.J."/>
        </authorList>
    </citation>
    <scope>NUCLEOTIDE SEQUENCE</scope>
</reference>